<dbReference type="EMBL" id="CP144544">
    <property type="protein sequence ID" value="WVW83710.1"/>
    <property type="molecule type" value="Genomic_DNA"/>
</dbReference>
<evidence type="ECO:0000313" key="3">
    <source>
        <dbReference type="EMBL" id="WVW83710.1"/>
    </source>
</evidence>
<dbReference type="VEuPathDB" id="FungiDB:I302_04851"/>
<dbReference type="KEGG" id="kbi:30209250"/>
<dbReference type="GeneID" id="30209250"/>
<dbReference type="RefSeq" id="XP_019046111.1">
    <property type="nucleotide sequence ID" value="XM_019191481.1"/>
</dbReference>
<dbReference type="EMBL" id="KI894021">
    <property type="protein sequence ID" value="OCF25041.1"/>
    <property type="molecule type" value="Genomic_DNA"/>
</dbReference>
<evidence type="ECO:0000313" key="4">
    <source>
        <dbReference type="Proteomes" id="UP000092730"/>
    </source>
</evidence>
<sequence>MSVATVFPTQTPNWRPVPSTVTCTPLSGSGASFNSGLSHLKPYVGPNYVTTGHPDDDLVRNTDRNNRTLDDGYESEYGSGRTIATKINCLNLERYLRELTKKNPQAWKDPKIRAKVEKTITFDPSADKPWDAASFNIGRSSVDSRPFFTDRSCVADFSRMAKTYNESKNPRAREAAAEIYKSEMTKRKPWIESWLRGEITFEDTVEMRLNPINVDNFMRQHKNLASDESSREAVQRVMLGSSSIVKMTQRDGDKLLEGLKDRYSTREFMKKDYGREGMAEWRKERMTTLDKLSTDWYKSAGITEDQWESEMKALQEKIRLEEKDQGPGSDEASEDGDKTRFNLSMLNLETFLESFSQLAKDPRVQGMVKRVLRNEQVRMSFNSEEVATHLNEIAKKTGAEVAKMAKSGDRDGIKRWQKERQEKMKKLVAQWEEKSGKSLKDWGSSNGSEGSAKTLGSGGGETDNKSSPKPSSASSAQPSIDESDLVETEITRYNLPSLLNLYTNPNATGNTEDIRSFLHKALPPNHPKIRQIYQYLSMTDEKQKFRLPSRLSSILTSAQNKAMSDLSSQNDEASKESWKFEQDVKSKATFHNWKNSYLGGDASPPGQSTTSIPGGTRREVSEASRIAEGYDKAKIDEIIRFVSGSDTSKVTDDQYYILDQAMKSEYGYGKHGRTVEKEDQLKSRRGWDGVKSSGSYLEDLNKKYLSSNYQGSKSELTEDTSKVSSSAPTAVAAG</sequence>
<dbReference type="OrthoDB" id="10486014at2759"/>
<gene>
    <name evidence="2" type="ORF">I302_04851</name>
    <name evidence="3" type="ORF">I302_105731</name>
</gene>
<feature type="region of interest" description="Disordered" evidence="1">
    <location>
        <begin position="596"/>
        <end position="624"/>
    </location>
</feature>
<proteinExistence type="predicted"/>
<evidence type="ECO:0000256" key="1">
    <source>
        <dbReference type="SAM" id="MobiDB-lite"/>
    </source>
</evidence>
<feature type="region of interest" description="Disordered" evidence="1">
    <location>
        <begin position="674"/>
        <end position="694"/>
    </location>
</feature>
<dbReference type="AlphaFoldDB" id="A0A1B9G202"/>
<reference evidence="2" key="1">
    <citation type="submission" date="2013-07" db="EMBL/GenBank/DDBJ databases">
        <title>The Genome Sequence of Cryptococcus bestiolae CBS10118.</title>
        <authorList>
            <consortium name="The Broad Institute Genome Sequencing Platform"/>
            <person name="Cuomo C."/>
            <person name="Litvintseva A."/>
            <person name="Chen Y."/>
            <person name="Heitman J."/>
            <person name="Sun S."/>
            <person name="Springer D."/>
            <person name="Dromer F."/>
            <person name="Young S.K."/>
            <person name="Zeng Q."/>
            <person name="Gargeya S."/>
            <person name="Fitzgerald M."/>
            <person name="Abouelleil A."/>
            <person name="Alvarado L."/>
            <person name="Berlin A.M."/>
            <person name="Chapman S.B."/>
            <person name="Dewar J."/>
            <person name="Goldberg J."/>
            <person name="Griggs A."/>
            <person name="Gujja S."/>
            <person name="Hansen M."/>
            <person name="Howarth C."/>
            <person name="Imamovic A."/>
            <person name="Larimer J."/>
            <person name="McCowan C."/>
            <person name="Murphy C."/>
            <person name="Pearson M."/>
            <person name="Priest M."/>
            <person name="Roberts A."/>
            <person name="Saif S."/>
            <person name="Shea T."/>
            <person name="Sykes S."/>
            <person name="Wortman J."/>
            <person name="Nusbaum C."/>
            <person name="Birren B."/>
        </authorList>
    </citation>
    <scope>NUCLEOTIDE SEQUENCE [LARGE SCALE GENOMIC DNA]</scope>
    <source>
        <strain evidence="2">CBS 10118</strain>
    </source>
</reference>
<organism evidence="2">
    <name type="scientific">Kwoniella bestiolae CBS 10118</name>
    <dbReference type="NCBI Taxonomy" id="1296100"/>
    <lineage>
        <taxon>Eukaryota</taxon>
        <taxon>Fungi</taxon>
        <taxon>Dikarya</taxon>
        <taxon>Basidiomycota</taxon>
        <taxon>Agaricomycotina</taxon>
        <taxon>Tremellomycetes</taxon>
        <taxon>Tremellales</taxon>
        <taxon>Cryptococcaceae</taxon>
        <taxon>Kwoniella</taxon>
    </lineage>
</organism>
<feature type="region of interest" description="Disordered" evidence="1">
    <location>
        <begin position="436"/>
        <end position="484"/>
    </location>
</feature>
<reference evidence="2" key="3">
    <citation type="submission" date="2014-01" db="EMBL/GenBank/DDBJ databases">
        <title>Evolution of pathogenesis and genome organization in the Tremellales.</title>
        <authorList>
            <person name="Cuomo C."/>
            <person name="Litvintseva A."/>
            <person name="Heitman J."/>
            <person name="Chen Y."/>
            <person name="Sun S."/>
            <person name="Springer D."/>
            <person name="Dromer F."/>
            <person name="Young S."/>
            <person name="Zeng Q."/>
            <person name="Chapman S."/>
            <person name="Gujja S."/>
            <person name="Saif S."/>
            <person name="Birren B."/>
        </authorList>
    </citation>
    <scope>NUCLEOTIDE SEQUENCE</scope>
    <source>
        <strain evidence="2">CBS 10118</strain>
    </source>
</reference>
<protein>
    <submittedName>
        <fullName evidence="2">Uncharacterized protein</fullName>
    </submittedName>
</protein>
<reference evidence="3" key="4">
    <citation type="submission" date="2024-02" db="EMBL/GenBank/DDBJ databases">
        <title>Comparative genomics of Cryptococcus and Kwoniella reveals pathogenesis evolution and contrasting modes of karyotype evolution via chromosome fusion or intercentromeric recombination.</title>
        <authorList>
            <person name="Coelho M.A."/>
            <person name="David-Palma M."/>
            <person name="Shea T."/>
            <person name="Bowers K."/>
            <person name="McGinley-Smith S."/>
            <person name="Mohammad A.W."/>
            <person name="Gnirke A."/>
            <person name="Yurkov A.M."/>
            <person name="Nowrousian M."/>
            <person name="Sun S."/>
            <person name="Cuomo C.A."/>
            <person name="Heitman J."/>
        </authorList>
    </citation>
    <scope>NUCLEOTIDE SEQUENCE</scope>
    <source>
        <strain evidence="3">CBS 10118</strain>
    </source>
</reference>
<dbReference type="Proteomes" id="UP000092730">
    <property type="component" value="Chromosome 4"/>
</dbReference>
<reference evidence="3" key="2">
    <citation type="submission" date="2013-07" db="EMBL/GenBank/DDBJ databases">
        <authorList>
            <consortium name="The Broad Institute Genome Sequencing Platform"/>
            <person name="Cuomo C."/>
            <person name="Litvintseva A."/>
            <person name="Chen Y."/>
            <person name="Heitman J."/>
            <person name="Sun S."/>
            <person name="Springer D."/>
            <person name="Dromer F."/>
            <person name="Young S.K."/>
            <person name="Zeng Q."/>
            <person name="Gargeya S."/>
            <person name="Fitzgerald M."/>
            <person name="Abouelleil A."/>
            <person name="Alvarado L."/>
            <person name="Berlin A.M."/>
            <person name="Chapman S.B."/>
            <person name="Dewar J."/>
            <person name="Goldberg J."/>
            <person name="Griggs A."/>
            <person name="Gujja S."/>
            <person name="Hansen M."/>
            <person name="Howarth C."/>
            <person name="Imamovic A."/>
            <person name="Larimer J."/>
            <person name="McCowan C."/>
            <person name="Murphy C."/>
            <person name="Pearson M."/>
            <person name="Priest M."/>
            <person name="Roberts A."/>
            <person name="Saif S."/>
            <person name="Shea T."/>
            <person name="Sykes S."/>
            <person name="Wortman J."/>
            <person name="Nusbaum C."/>
            <person name="Birren B."/>
        </authorList>
    </citation>
    <scope>NUCLEOTIDE SEQUENCE</scope>
    <source>
        <strain evidence="3">CBS 10118</strain>
    </source>
</reference>
<feature type="compositionally biased region" description="Low complexity" evidence="1">
    <location>
        <begin position="465"/>
        <end position="479"/>
    </location>
</feature>
<keyword evidence="4" id="KW-1185">Reference proteome</keyword>
<feature type="region of interest" description="Disordered" evidence="1">
    <location>
        <begin position="711"/>
        <end position="734"/>
    </location>
</feature>
<evidence type="ECO:0000313" key="2">
    <source>
        <dbReference type="EMBL" id="OCF25041.1"/>
    </source>
</evidence>
<accession>A0A1B9G202</accession>
<feature type="region of interest" description="Disordered" evidence="1">
    <location>
        <begin position="320"/>
        <end position="339"/>
    </location>
</feature>
<name>A0A1B9G202_9TREE</name>
<feature type="compositionally biased region" description="Basic and acidic residues" evidence="1">
    <location>
        <begin position="674"/>
        <end position="688"/>
    </location>
</feature>